<organism evidence="2 3">
    <name type="scientific">Ornithinimicrobium cryptoxanthini</name>
    <dbReference type="NCBI Taxonomy" id="2934161"/>
    <lineage>
        <taxon>Bacteria</taxon>
        <taxon>Bacillati</taxon>
        <taxon>Actinomycetota</taxon>
        <taxon>Actinomycetes</taxon>
        <taxon>Micrococcales</taxon>
        <taxon>Ornithinimicrobiaceae</taxon>
        <taxon>Ornithinimicrobium</taxon>
    </lineage>
</organism>
<dbReference type="InterPro" id="IPR011990">
    <property type="entry name" value="TPR-like_helical_dom_sf"/>
</dbReference>
<accession>A0ABY4YGZ3</accession>
<dbReference type="Pfam" id="PF13414">
    <property type="entry name" value="TPR_11"/>
    <property type="match status" value="1"/>
</dbReference>
<dbReference type="Proteomes" id="UP001056535">
    <property type="component" value="Chromosome"/>
</dbReference>
<name>A0ABY4YGZ3_9MICO</name>
<feature type="region of interest" description="Disordered" evidence="1">
    <location>
        <begin position="1"/>
        <end position="56"/>
    </location>
</feature>
<dbReference type="RefSeq" id="WP_252620044.1">
    <property type="nucleotide sequence ID" value="NZ_CP099490.1"/>
</dbReference>
<dbReference type="EMBL" id="CP099490">
    <property type="protein sequence ID" value="USQ75618.1"/>
    <property type="molecule type" value="Genomic_DNA"/>
</dbReference>
<dbReference type="Pfam" id="PF14561">
    <property type="entry name" value="TPR_20"/>
    <property type="match status" value="1"/>
</dbReference>
<sequence length="346" mass="35416">MTQPSQSLNAALRGAVDLSALSRPRPTAPGQPGAAAPAGSGAPGGSAAGGPGAQAGAGAAAAGDDGVLVQATDATFNALVTGSTTVPAVLVLVTDQVPESVDFVQTLVDEAIANEGRFRVAAVDIATNPGIVQALSPVLQEAFGQVSALPVVVGLLQGQPVPFFLGVQPIEQVRQIVEQFLSAAVTNGITGRVDLAQAPAAGEGEEEAELPPLHQEALEAIDKGDLDAAVAAYEQALKDNPKDEDARLGLGQVDLMRRTTDLDPASVRAAAAADPSDVDAQLNASDLDLVGGHVEDAFLRLIELVRRSAGDDRDRVRKHLLGQFDVVGSTDPRVTKARQSLMSALF</sequence>
<gene>
    <name evidence="2" type="ORF">NF557_13500</name>
</gene>
<keyword evidence="3" id="KW-1185">Reference proteome</keyword>
<reference evidence="2" key="1">
    <citation type="submission" date="2022-06" db="EMBL/GenBank/DDBJ databases">
        <title>Ornithinimicrobium JY.X270.</title>
        <authorList>
            <person name="Huang Y."/>
        </authorList>
    </citation>
    <scope>NUCLEOTIDE SEQUENCE</scope>
    <source>
        <strain evidence="2">JY.X270</strain>
    </source>
</reference>
<dbReference type="InterPro" id="IPR036249">
    <property type="entry name" value="Thioredoxin-like_sf"/>
</dbReference>
<dbReference type="SUPFAM" id="SSF52833">
    <property type="entry name" value="Thioredoxin-like"/>
    <property type="match status" value="1"/>
</dbReference>
<proteinExistence type="predicted"/>
<protein>
    <submittedName>
        <fullName evidence="2">Tetratricopeptide repeat protein</fullName>
    </submittedName>
</protein>
<feature type="compositionally biased region" description="Gly residues" evidence="1">
    <location>
        <begin position="41"/>
        <end position="55"/>
    </location>
</feature>
<evidence type="ECO:0000313" key="2">
    <source>
        <dbReference type="EMBL" id="USQ75618.1"/>
    </source>
</evidence>
<dbReference type="SUPFAM" id="SSF48452">
    <property type="entry name" value="TPR-like"/>
    <property type="match status" value="1"/>
</dbReference>
<evidence type="ECO:0000313" key="3">
    <source>
        <dbReference type="Proteomes" id="UP001056535"/>
    </source>
</evidence>
<feature type="compositionally biased region" description="Low complexity" evidence="1">
    <location>
        <begin position="28"/>
        <end position="40"/>
    </location>
</feature>
<dbReference type="Gene3D" id="1.25.40.10">
    <property type="entry name" value="Tetratricopeptide repeat domain"/>
    <property type="match status" value="2"/>
</dbReference>
<evidence type="ECO:0000256" key="1">
    <source>
        <dbReference type="SAM" id="MobiDB-lite"/>
    </source>
</evidence>